<gene>
    <name evidence="6" type="primary">raiA</name>
    <name evidence="6" type="ORF">OHM77_09770</name>
</gene>
<dbReference type="Gene3D" id="3.30.160.100">
    <property type="entry name" value="Ribosome hibernation promotion factor-like"/>
    <property type="match status" value="1"/>
</dbReference>
<dbReference type="SUPFAM" id="SSF69754">
    <property type="entry name" value="Ribosome binding protein Y (YfiA homologue)"/>
    <property type="match status" value="1"/>
</dbReference>
<evidence type="ECO:0000256" key="4">
    <source>
        <dbReference type="ARBA" id="ARBA00041148"/>
    </source>
</evidence>
<dbReference type="PANTHER" id="PTHR33231">
    <property type="entry name" value="30S RIBOSOMAL PROTEIN"/>
    <property type="match status" value="1"/>
</dbReference>
<reference evidence="6" key="1">
    <citation type="journal article" date="2023" name="Nat. Microbiol.">
        <title>Enrichment and characterization of a nitric oxide-reducing microbial community in a continuous bioreactor.</title>
        <authorList>
            <person name="Garrido-Amador P."/>
            <person name="Stortenbeker N."/>
            <person name="Wessels H.J.C.T."/>
            <person name="Speth D.R."/>
            <person name="Garcia-Heredia I."/>
            <person name="Kartal B."/>
        </authorList>
    </citation>
    <scope>NUCLEOTIDE SEQUENCE</scope>
    <source>
        <strain evidence="6">MAG1</strain>
    </source>
</reference>
<name>A0AA49IY20_9PROT</name>
<evidence type="ECO:0000256" key="1">
    <source>
        <dbReference type="ARBA" id="ARBA00022845"/>
    </source>
</evidence>
<evidence type="ECO:0000256" key="2">
    <source>
        <dbReference type="ARBA" id="ARBA00038434"/>
    </source>
</evidence>
<evidence type="ECO:0000313" key="6">
    <source>
        <dbReference type="EMBL" id="WIM04981.1"/>
    </source>
</evidence>
<dbReference type="Proteomes" id="UP001234916">
    <property type="component" value="Chromosome"/>
</dbReference>
<accession>A0AA49IY20</accession>
<comment type="similarity">
    <text evidence="2">Belongs to the HPF/YfiA ribosome-associated protein family. Short HPF subfamily.</text>
</comment>
<dbReference type="InterPro" id="IPR003489">
    <property type="entry name" value="RHF/RaiA"/>
</dbReference>
<dbReference type="FunFam" id="3.30.160.100:FF:000001">
    <property type="entry name" value="Ribosome hibernation promoting factor"/>
    <property type="match status" value="1"/>
</dbReference>
<dbReference type="EMBL" id="CP107246">
    <property type="protein sequence ID" value="WIM04981.1"/>
    <property type="molecule type" value="Genomic_DNA"/>
</dbReference>
<dbReference type="KEGG" id="npv:OHM77_09770"/>
<dbReference type="GO" id="GO:0043024">
    <property type="term" value="F:ribosomal small subunit binding"/>
    <property type="evidence" value="ECO:0007669"/>
    <property type="project" value="TreeGrafter"/>
</dbReference>
<dbReference type="CDD" id="cd00552">
    <property type="entry name" value="RaiA"/>
    <property type="match status" value="1"/>
</dbReference>
<sequence length="110" mass="12323">MNLNITGHHIEVTPALRDYVTSKLGRVIRHFDHVTSAHAVLSVQKLRQKAEITLHVKGKDIFCECDDADLYAAIDALADKLDRQVLKHKEKNFSHDHDKRVAAASGASEQ</sequence>
<protein>
    <recommendedName>
        <fullName evidence="4">Ribosome hibernation promoting factor</fullName>
    </recommendedName>
    <alternativeName>
        <fullName evidence="5">Hibernation factor HPF</fullName>
    </alternativeName>
</protein>
<proteinExistence type="inferred from homology"/>
<dbReference type="InterPro" id="IPR036567">
    <property type="entry name" value="RHF-like"/>
</dbReference>
<dbReference type="InterPro" id="IPR050574">
    <property type="entry name" value="HPF/YfiA_ribosome-assoc"/>
</dbReference>
<comment type="subunit">
    <text evidence="3">Associates exclusively with 100S ribosomes, which are dimers of 70S ribosomes.</text>
</comment>
<dbReference type="AlphaFoldDB" id="A0AA49IY20"/>
<dbReference type="GO" id="GO:0022627">
    <property type="term" value="C:cytosolic small ribosomal subunit"/>
    <property type="evidence" value="ECO:0007669"/>
    <property type="project" value="TreeGrafter"/>
</dbReference>
<dbReference type="NCBIfam" id="TIGR00741">
    <property type="entry name" value="yfiA"/>
    <property type="match status" value="1"/>
</dbReference>
<keyword evidence="1" id="KW-0810">Translation regulation</keyword>
<organism evidence="6">
    <name type="scientific">Candidatus Nitricoxidivorans perseverans</name>
    <dbReference type="NCBI Taxonomy" id="2975601"/>
    <lineage>
        <taxon>Bacteria</taxon>
        <taxon>Pseudomonadati</taxon>
        <taxon>Pseudomonadota</taxon>
        <taxon>Betaproteobacteria</taxon>
        <taxon>Nitrosomonadales</taxon>
        <taxon>Sterolibacteriaceae</taxon>
        <taxon>Candidatus Nitricoxidivorans</taxon>
    </lineage>
</organism>
<dbReference type="GO" id="GO:0045900">
    <property type="term" value="P:negative regulation of translational elongation"/>
    <property type="evidence" value="ECO:0007669"/>
    <property type="project" value="TreeGrafter"/>
</dbReference>
<evidence type="ECO:0000256" key="3">
    <source>
        <dbReference type="ARBA" id="ARBA00038695"/>
    </source>
</evidence>
<dbReference type="PANTHER" id="PTHR33231:SF1">
    <property type="entry name" value="30S RIBOSOMAL PROTEIN"/>
    <property type="match status" value="1"/>
</dbReference>
<dbReference type="Pfam" id="PF02482">
    <property type="entry name" value="Ribosomal_S30AE"/>
    <property type="match status" value="1"/>
</dbReference>
<evidence type="ECO:0000256" key="5">
    <source>
        <dbReference type="ARBA" id="ARBA00041319"/>
    </source>
</evidence>